<dbReference type="InterPro" id="IPR051207">
    <property type="entry name" value="ComplexI_NDUFA9_subunit"/>
</dbReference>
<keyword evidence="3" id="KW-1185">Reference proteome</keyword>
<organism evidence="2 3">
    <name type="scientific">Nocardia uniformis</name>
    <dbReference type="NCBI Taxonomy" id="53432"/>
    <lineage>
        <taxon>Bacteria</taxon>
        <taxon>Bacillati</taxon>
        <taxon>Actinomycetota</taxon>
        <taxon>Actinomycetes</taxon>
        <taxon>Mycobacteriales</taxon>
        <taxon>Nocardiaceae</taxon>
        <taxon>Nocardia</taxon>
    </lineage>
</organism>
<dbReference type="RefSeq" id="WP_067524423.1">
    <property type="nucleotide sequence ID" value="NZ_JABELX010000005.1"/>
</dbReference>
<feature type="domain" description="NAD(P)-binding" evidence="1">
    <location>
        <begin position="8"/>
        <end position="173"/>
    </location>
</feature>
<dbReference type="SUPFAM" id="SSF51735">
    <property type="entry name" value="NAD(P)-binding Rossmann-fold domains"/>
    <property type="match status" value="1"/>
</dbReference>
<dbReference type="PANTHER" id="PTHR12126">
    <property type="entry name" value="NADH-UBIQUINONE OXIDOREDUCTASE 39 KDA SUBUNIT-RELATED"/>
    <property type="match status" value="1"/>
</dbReference>
<dbReference type="Pfam" id="PF13460">
    <property type="entry name" value="NAD_binding_10"/>
    <property type="match status" value="1"/>
</dbReference>
<evidence type="ECO:0000313" key="3">
    <source>
        <dbReference type="Proteomes" id="UP000586827"/>
    </source>
</evidence>
<dbReference type="InterPro" id="IPR016040">
    <property type="entry name" value="NAD(P)-bd_dom"/>
</dbReference>
<dbReference type="Proteomes" id="UP000586827">
    <property type="component" value="Unassembled WGS sequence"/>
</dbReference>
<accession>A0A849C124</accession>
<evidence type="ECO:0000313" key="2">
    <source>
        <dbReference type="EMBL" id="NNH71166.1"/>
    </source>
</evidence>
<dbReference type="PANTHER" id="PTHR12126:SF11">
    <property type="entry name" value="NADH DEHYDROGENASE [UBIQUINONE] 1 ALPHA SUBCOMPLEX SUBUNIT 9, MITOCHONDRIAL"/>
    <property type="match status" value="1"/>
</dbReference>
<evidence type="ECO:0000259" key="1">
    <source>
        <dbReference type="Pfam" id="PF13460"/>
    </source>
</evidence>
<sequence length="260" mass="28007">MSEILVTGGTGALGRHIVDRLREQGHKVRVLSRRAGAGTHTGDLSTGAGVAEAVAGVDAVVHAASDFRKFGGPDLTQTEQLLRASGGVAHLLYVSIVGIEKFPFRYYRNKLACERMVVNSGVPHTILRATQFHELIASALRSVERLPVAPLPTDFRFQPVATPDVARRIAELVASEPLGRASDFGGPEVLTLAELAQTWRAARQRPRRVVRIPLPGRIARAYRAGENTCPDHTDGVLTWAEYVASNPANAYTITGTPPPP</sequence>
<dbReference type="EMBL" id="JABELX010000005">
    <property type="protein sequence ID" value="NNH71166.1"/>
    <property type="molecule type" value="Genomic_DNA"/>
</dbReference>
<dbReference type="Gene3D" id="3.40.50.720">
    <property type="entry name" value="NAD(P)-binding Rossmann-like Domain"/>
    <property type="match status" value="1"/>
</dbReference>
<gene>
    <name evidence="2" type="ORF">HLB23_15035</name>
</gene>
<dbReference type="AlphaFoldDB" id="A0A849C124"/>
<reference evidence="2 3" key="1">
    <citation type="submission" date="2020-05" db="EMBL/GenBank/DDBJ databases">
        <title>MicrobeNet Type strains.</title>
        <authorList>
            <person name="Nicholson A.C."/>
        </authorList>
    </citation>
    <scope>NUCLEOTIDE SEQUENCE [LARGE SCALE GENOMIC DNA]</scope>
    <source>
        <strain evidence="2 3">JCM 3224</strain>
    </source>
</reference>
<protein>
    <submittedName>
        <fullName evidence="2">SDR family oxidoreductase</fullName>
    </submittedName>
</protein>
<proteinExistence type="predicted"/>
<dbReference type="GO" id="GO:0044877">
    <property type="term" value="F:protein-containing complex binding"/>
    <property type="evidence" value="ECO:0007669"/>
    <property type="project" value="TreeGrafter"/>
</dbReference>
<dbReference type="InterPro" id="IPR036291">
    <property type="entry name" value="NAD(P)-bd_dom_sf"/>
</dbReference>
<comment type="caution">
    <text evidence="2">The sequence shown here is derived from an EMBL/GenBank/DDBJ whole genome shotgun (WGS) entry which is preliminary data.</text>
</comment>
<name>A0A849C124_9NOCA</name>